<keyword evidence="12" id="KW-1185">Reference proteome</keyword>
<evidence type="ECO:0000256" key="6">
    <source>
        <dbReference type="ARBA" id="ARBA00023136"/>
    </source>
</evidence>
<evidence type="ECO:0000313" key="11">
    <source>
        <dbReference type="EMBL" id="KAG0266880.1"/>
    </source>
</evidence>
<feature type="domain" description="Vps53 N-terminal" evidence="9">
    <location>
        <begin position="71"/>
        <end position="440"/>
    </location>
</feature>
<dbReference type="GO" id="GO:0000938">
    <property type="term" value="C:GARP complex"/>
    <property type="evidence" value="ECO:0007669"/>
    <property type="project" value="InterPro"/>
</dbReference>
<evidence type="ECO:0000259" key="9">
    <source>
        <dbReference type="Pfam" id="PF04100"/>
    </source>
</evidence>
<feature type="region of interest" description="Disordered" evidence="8">
    <location>
        <begin position="1"/>
        <end position="31"/>
    </location>
</feature>
<dbReference type="PANTHER" id="PTHR12820:SF0">
    <property type="entry name" value="VACUOLAR PROTEIN SORTING-ASSOCIATED PROTEIN 53 HOMOLOG"/>
    <property type="match status" value="1"/>
</dbReference>
<dbReference type="GO" id="GO:0005829">
    <property type="term" value="C:cytosol"/>
    <property type="evidence" value="ECO:0007669"/>
    <property type="project" value="GOC"/>
</dbReference>
<evidence type="ECO:0000256" key="8">
    <source>
        <dbReference type="SAM" id="MobiDB-lite"/>
    </source>
</evidence>
<dbReference type="Proteomes" id="UP000807716">
    <property type="component" value="Unassembled WGS sequence"/>
</dbReference>
<dbReference type="Gene3D" id="1.10.357.110">
    <property type="entry name" value="Vacuolar protein sorting-associated protein 53, C-terminus"/>
    <property type="match status" value="1"/>
</dbReference>
<comment type="similarity">
    <text evidence="3">Belongs to the VPS53 family.</text>
</comment>
<evidence type="ECO:0000259" key="10">
    <source>
        <dbReference type="Pfam" id="PF16854"/>
    </source>
</evidence>
<evidence type="ECO:0000256" key="7">
    <source>
        <dbReference type="SAM" id="Coils"/>
    </source>
</evidence>
<feature type="coiled-coil region" evidence="7">
    <location>
        <begin position="88"/>
        <end position="161"/>
    </location>
</feature>
<organism evidence="11 12">
    <name type="scientific">Actinomortierella ambigua</name>
    <dbReference type="NCBI Taxonomy" id="1343610"/>
    <lineage>
        <taxon>Eukaryota</taxon>
        <taxon>Fungi</taxon>
        <taxon>Fungi incertae sedis</taxon>
        <taxon>Mucoromycota</taxon>
        <taxon>Mortierellomycotina</taxon>
        <taxon>Mortierellomycetes</taxon>
        <taxon>Mortierellales</taxon>
        <taxon>Mortierellaceae</taxon>
        <taxon>Actinomortierella</taxon>
    </lineage>
</organism>
<dbReference type="AlphaFoldDB" id="A0A9P6QGW6"/>
<dbReference type="OrthoDB" id="10261632at2759"/>
<feature type="compositionally biased region" description="Gly residues" evidence="8">
    <location>
        <begin position="818"/>
        <end position="833"/>
    </location>
</feature>
<dbReference type="InterPro" id="IPR039766">
    <property type="entry name" value="Vps53"/>
</dbReference>
<evidence type="ECO:0000256" key="1">
    <source>
        <dbReference type="ARBA" id="ARBA00004150"/>
    </source>
</evidence>
<proteinExistence type="inferred from homology"/>
<dbReference type="GO" id="GO:0010008">
    <property type="term" value="C:endosome membrane"/>
    <property type="evidence" value="ECO:0007669"/>
    <property type="project" value="UniProtKB-SubCell"/>
</dbReference>
<evidence type="ECO:0000256" key="5">
    <source>
        <dbReference type="ARBA" id="ARBA00023034"/>
    </source>
</evidence>
<feature type="compositionally biased region" description="Gly residues" evidence="8">
    <location>
        <begin position="890"/>
        <end position="902"/>
    </location>
</feature>
<dbReference type="PANTHER" id="PTHR12820">
    <property type="entry name" value="VACUOLAR SORTING PROTEIN 53"/>
    <property type="match status" value="1"/>
</dbReference>
<comment type="subcellular location">
    <subcellularLocation>
        <location evidence="2">Endosome membrane</location>
        <topology evidence="2">Peripheral membrane protein</topology>
    </subcellularLocation>
    <subcellularLocation>
        <location evidence="1">Golgi apparatus</location>
        <location evidence="1">trans-Golgi network membrane</location>
        <topology evidence="1">Peripheral membrane protein</topology>
    </subcellularLocation>
</comment>
<feature type="compositionally biased region" description="Low complexity" evidence="8">
    <location>
        <begin position="834"/>
        <end position="852"/>
    </location>
</feature>
<dbReference type="Pfam" id="PF04100">
    <property type="entry name" value="Vps53_N"/>
    <property type="match status" value="1"/>
</dbReference>
<sequence length="936" mass="103113">MTTSSTATSSSAHASADALAPPSALSHVPSPGIAPASPQYVATADAIKLAPELNSSITTILRSSDPLDAQEFSSVEYINKIFPNEHSLKSVDQVLIRLQAKAKQVQEELRELTRAQTDGGQKGQEEVEAAKRGIEQLFFKIKEIKEKATQSEQMVHEITRDIKSLDYAKRHLTLSITTLKRLQMLVTAVDQLRVMAQRKQYRESSQLLEAVLQLIQYFKTYQNVRQIAELTDSVATLQADLERDIVKDFENAFTPEGILIGNVSQLASACLVIDILGEDVRLDLIEWYCNLQLRAYRSVFKSSEEVSQLDNTSRRYAWLKRLLKIHDDEHALIFPPAWDVSKVLCLRFCQTTRADLMDILAKTASQVGVPLLLQVLQLTLEFETQLENRFIRTDVDYAVSEEPEPAGFLESISPCFEPYLSLYIDAEDRTLEDKIRQFKAQELDPEDDPSNTVIQSSTELFMYYKSALTNCAKLSRKKPFLDLCRLFGKWLRVYADEVLLGKLPKPSEKKPVNKLYIRSICIILNTADYSLTTTNQLEERLWANIDPEYVDQVSLEAERQSFLNIISVCTRTLVQSIETNIESALSAMTKVPWATLETVGDQSEYVTTIQQTLRTNVGAIQEYVTNKRYFRTFCDKFVEAFVLRFAGNLWRCKPIGEIGAEQMLLDTQAVKTLLIELPTMGLDLPTPTPAAAAAAAPATFVRFVQRGLGKVETILKTTMRPHEPVEMFIDHYFLLIGDRHQGNFQRILELKGLKRSEQQPMMDLFQRKQVDMDNLQDNAPVMSVLQGLPSQPASTVGQGMMAGGLVGNMASLLQGAGANPGGQGGSGGGGQHGGTYQQIGNLLSHSPFSGLTGSPGGGGSGTHRLSTSDDAQQRVSSERDAGGAASGANNGQGSGGAAGGGPTSAAGAFATSARLNANLRKLVAGMRAKKDNQEAP</sequence>
<evidence type="ECO:0000256" key="3">
    <source>
        <dbReference type="ARBA" id="ARBA00008628"/>
    </source>
</evidence>
<dbReference type="GO" id="GO:0042147">
    <property type="term" value="P:retrograde transport, endosome to Golgi"/>
    <property type="evidence" value="ECO:0007669"/>
    <property type="project" value="InterPro"/>
</dbReference>
<evidence type="ECO:0000256" key="4">
    <source>
        <dbReference type="ARBA" id="ARBA00022753"/>
    </source>
</evidence>
<name>A0A9P6QGW6_9FUNG</name>
<gene>
    <name evidence="11" type="primary">VPS53</name>
    <name evidence="11" type="ORF">DFQ27_009347</name>
</gene>
<evidence type="ECO:0000313" key="12">
    <source>
        <dbReference type="Proteomes" id="UP000807716"/>
    </source>
</evidence>
<keyword evidence="5" id="KW-0333">Golgi apparatus</keyword>
<dbReference type="InterPro" id="IPR031745">
    <property type="entry name" value="Vps53_C"/>
</dbReference>
<dbReference type="EMBL" id="JAAAJB010000085">
    <property type="protein sequence ID" value="KAG0266880.1"/>
    <property type="molecule type" value="Genomic_DNA"/>
</dbReference>
<dbReference type="InterPro" id="IPR038260">
    <property type="entry name" value="Vps53_C_sf"/>
</dbReference>
<dbReference type="InterPro" id="IPR007234">
    <property type="entry name" value="Vps53_N"/>
</dbReference>
<feature type="region of interest" description="Disordered" evidence="8">
    <location>
        <begin position="816"/>
        <end position="907"/>
    </location>
</feature>
<keyword evidence="4" id="KW-0967">Endosome</keyword>
<feature type="domain" description="Vps53 C-terminal" evidence="10">
    <location>
        <begin position="661"/>
        <end position="753"/>
    </location>
</feature>
<comment type="caution">
    <text evidence="11">The sequence shown here is derived from an EMBL/GenBank/DDBJ whole genome shotgun (WGS) entry which is preliminary data.</text>
</comment>
<feature type="compositionally biased region" description="Low complexity" evidence="8">
    <location>
        <begin position="1"/>
        <end position="27"/>
    </location>
</feature>
<evidence type="ECO:0000256" key="2">
    <source>
        <dbReference type="ARBA" id="ARBA00004481"/>
    </source>
</evidence>
<protein>
    <submittedName>
        <fullName evidence="11">Vacuolar protein sorting-associated protein 53</fullName>
    </submittedName>
</protein>
<dbReference type="Pfam" id="PF16854">
    <property type="entry name" value="VPS53_C"/>
    <property type="match status" value="1"/>
</dbReference>
<keyword evidence="7" id="KW-0175">Coiled coil</keyword>
<accession>A0A9P6QGW6</accession>
<reference evidence="11" key="1">
    <citation type="journal article" date="2020" name="Fungal Divers.">
        <title>Resolving the Mortierellaceae phylogeny through synthesis of multi-gene phylogenetics and phylogenomics.</title>
        <authorList>
            <person name="Vandepol N."/>
            <person name="Liber J."/>
            <person name="Desiro A."/>
            <person name="Na H."/>
            <person name="Kennedy M."/>
            <person name="Barry K."/>
            <person name="Grigoriev I.V."/>
            <person name="Miller A.N."/>
            <person name="O'Donnell K."/>
            <person name="Stajich J.E."/>
            <person name="Bonito G."/>
        </authorList>
    </citation>
    <scope>NUCLEOTIDE SEQUENCE</scope>
    <source>
        <strain evidence="11">BC1065</strain>
    </source>
</reference>
<keyword evidence="6" id="KW-0472">Membrane</keyword>